<evidence type="ECO:0000256" key="3">
    <source>
        <dbReference type="ARBA" id="ARBA00022692"/>
    </source>
</evidence>
<comment type="similarity">
    <text evidence="2 9">Belongs to the OXA1/ALB3/YidC family.</text>
</comment>
<evidence type="ECO:0000256" key="6">
    <source>
        <dbReference type="ARBA" id="ARBA00022989"/>
    </source>
</evidence>
<sequence length="521" mass="55937">MIPSRGLSRCLPRQRLDVKSLSKSPTSTRQFGTAIRTTNGGSKTLRASQAIGLLGGRRTVGVGAAAAGLMAQDYLRAPPQARSLSLWPWSSGLSGGDKFPETAEAATSSAASSSTPAAAAEAAPIPEAAAASQPTTDLSGAADPASSIDPSGATASVGDVLDGSHYLNLASDHIGYLRELGLNFGWGPSSMAQWGIEHLHVWGSMPWWAAILGYAIVTRLMLLKPSIDAFVQQRKLQALKKDPRGKAAFDKMSQMMSGGSSSTTELLAARADVQRLQRAVGISTWKIALPMIQMPIGIGVFRVTSACADLPVPSFETGGFMWLMDLTSPDPFYILPLASAGMMYVMLQHSMKMSPDASQTAMFKAVQYVLTPISFLVSLKLNAALQLYFIASAGLQAAQTLILSRPAVGKALGVDQLNMPEKVVNTDKIVWEAPREIQTTATVQKPAADELDVNTSNPITNMKNTMSSVRGKLNSFAERGNAKKTVQDAAAYEDRRALEEKERYYARREQAVRRTRERSNR</sequence>
<dbReference type="CDD" id="cd20069">
    <property type="entry name" value="5TM_Oxa1-like"/>
    <property type="match status" value="1"/>
</dbReference>
<dbReference type="InterPro" id="IPR001708">
    <property type="entry name" value="YidC/ALB3/OXA1/COX18"/>
</dbReference>
<dbReference type="AlphaFoldDB" id="A0A4P7NDI8"/>
<name>A0A4P7NDI8_PYROR</name>
<keyword evidence="5" id="KW-0809">Transit peptide</keyword>
<dbReference type="PANTHER" id="PTHR12428:SF66">
    <property type="entry name" value="MITOCHONDRIAL INNER MEMBRANE PROTEIN OXA1L"/>
    <property type="match status" value="1"/>
</dbReference>
<keyword evidence="4" id="KW-0999">Mitochondrion inner membrane</keyword>
<evidence type="ECO:0000256" key="4">
    <source>
        <dbReference type="ARBA" id="ARBA00022792"/>
    </source>
</evidence>
<dbReference type="GO" id="GO:0032977">
    <property type="term" value="F:membrane insertase activity"/>
    <property type="evidence" value="ECO:0007669"/>
    <property type="project" value="InterPro"/>
</dbReference>
<dbReference type="VEuPathDB" id="FungiDB:M_BR32_EuGene_00046821"/>
<dbReference type="PANTHER" id="PTHR12428">
    <property type="entry name" value="OXA1"/>
    <property type="match status" value="1"/>
</dbReference>
<reference evidence="11 12" key="1">
    <citation type="journal article" date="2019" name="Mol. Biol. Evol.">
        <title>Blast fungal genomes show frequent chromosomal changes, gene gains and losses, and effector gene turnover.</title>
        <authorList>
            <person name="Gomez Luciano L.B."/>
            <person name="Jason Tsai I."/>
            <person name="Chuma I."/>
            <person name="Tosa Y."/>
            <person name="Chen Y.H."/>
            <person name="Li J.Y."/>
            <person name="Li M.Y."/>
            <person name="Jade Lu M.Y."/>
            <person name="Nakayashiki H."/>
            <person name="Li W.H."/>
        </authorList>
    </citation>
    <scope>NUCLEOTIDE SEQUENCE [LARGE SCALE GENOMIC DNA]</scope>
    <source>
        <strain evidence="11">MZ5-1-6</strain>
    </source>
</reference>
<evidence type="ECO:0000256" key="5">
    <source>
        <dbReference type="ARBA" id="ARBA00022946"/>
    </source>
</evidence>
<dbReference type="Proteomes" id="UP000294847">
    <property type="component" value="Chromosome 3"/>
</dbReference>
<dbReference type="Pfam" id="PF02096">
    <property type="entry name" value="60KD_IMP"/>
    <property type="match status" value="1"/>
</dbReference>
<dbReference type="GO" id="GO:0032979">
    <property type="term" value="P:protein insertion into mitochondrial inner membrane from matrix"/>
    <property type="evidence" value="ECO:0007669"/>
    <property type="project" value="TreeGrafter"/>
</dbReference>
<evidence type="ECO:0000256" key="1">
    <source>
        <dbReference type="ARBA" id="ARBA00004448"/>
    </source>
</evidence>
<protein>
    <submittedName>
        <fullName evidence="11">Uncharacterized protein</fullName>
    </submittedName>
</protein>
<feature type="compositionally biased region" description="Low complexity" evidence="10">
    <location>
        <begin position="102"/>
        <end position="132"/>
    </location>
</feature>
<evidence type="ECO:0000313" key="11">
    <source>
        <dbReference type="EMBL" id="QBZ59180.1"/>
    </source>
</evidence>
<dbReference type="EMBL" id="CP034206">
    <property type="protein sequence ID" value="QBZ59180.1"/>
    <property type="molecule type" value="Genomic_DNA"/>
</dbReference>
<gene>
    <name evidence="11" type="ORF">PoMZ_04140</name>
</gene>
<evidence type="ECO:0000256" key="2">
    <source>
        <dbReference type="ARBA" id="ARBA00009877"/>
    </source>
</evidence>
<keyword evidence="7" id="KW-0496">Mitochondrion</keyword>
<comment type="subcellular location">
    <subcellularLocation>
        <location evidence="9">Membrane</location>
        <topology evidence="9">Multi-pass membrane protein</topology>
    </subcellularLocation>
    <subcellularLocation>
        <location evidence="1">Mitochondrion inner membrane</location>
        <topology evidence="1">Multi-pass membrane protein</topology>
    </subcellularLocation>
</comment>
<dbReference type="InterPro" id="IPR028055">
    <property type="entry name" value="YidC/Oxa/ALB_C"/>
</dbReference>
<keyword evidence="3 9" id="KW-0812">Transmembrane</keyword>
<evidence type="ECO:0000256" key="8">
    <source>
        <dbReference type="ARBA" id="ARBA00023136"/>
    </source>
</evidence>
<organism evidence="11 12">
    <name type="scientific">Pyricularia oryzae</name>
    <name type="common">Rice blast fungus</name>
    <name type="synonym">Magnaporthe oryzae</name>
    <dbReference type="NCBI Taxonomy" id="318829"/>
    <lineage>
        <taxon>Eukaryota</taxon>
        <taxon>Fungi</taxon>
        <taxon>Dikarya</taxon>
        <taxon>Ascomycota</taxon>
        <taxon>Pezizomycotina</taxon>
        <taxon>Sordariomycetes</taxon>
        <taxon>Sordariomycetidae</taxon>
        <taxon>Magnaporthales</taxon>
        <taxon>Pyriculariaceae</taxon>
        <taxon>Pyricularia</taxon>
    </lineage>
</organism>
<feature type="region of interest" description="Disordered" evidence="10">
    <location>
        <begin position="97"/>
        <end position="152"/>
    </location>
</feature>
<proteinExistence type="inferred from homology"/>
<evidence type="ECO:0000256" key="7">
    <source>
        <dbReference type="ARBA" id="ARBA00023128"/>
    </source>
</evidence>
<evidence type="ECO:0000256" key="10">
    <source>
        <dbReference type="SAM" id="MobiDB-lite"/>
    </source>
</evidence>
<dbReference type="GO" id="GO:0005743">
    <property type="term" value="C:mitochondrial inner membrane"/>
    <property type="evidence" value="ECO:0007669"/>
    <property type="project" value="UniProtKB-SubCell"/>
</dbReference>
<keyword evidence="6" id="KW-1133">Transmembrane helix</keyword>
<evidence type="ECO:0000313" key="12">
    <source>
        <dbReference type="Proteomes" id="UP000294847"/>
    </source>
</evidence>
<keyword evidence="8" id="KW-0472">Membrane</keyword>
<evidence type="ECO:0000256" key="9">
    <source>
        <dbReference type="RuleBase" id="RU003945"/>
    </source>
</evidence>
<accession>A0A4P7NDI8</accession>